<dbReference type="RefSeq" id="WP_310273798.1">
    <property type="nucleotide sequence ID" value="NZ_JAVDXW010000001.1"/>
</dbReference>
<sequence length="103" mass="11339">MSTNLLGLLGYDESDPEVQSAREDAAEHTSLIETLVRMRHERSFTQSQIAERVGTTRAKAPNFERVGGNPTLATIHCYARAVGTRTQWSIMDSETGPSSGRTE</sequence>
<protein>
    <submittedName>
        <fullName evidence="1">DNA-binding XRE family transcriptional regulator</fullName>
    </submittedName>
</protein>
<evidence type="ECO:0000313" key="1">
    <source>
        <dbReference type="EMBL" id="MDR7302342.1"/>
    </source>
</evidence>
<dbReference type="Proteomes" id="UP001180845">
    <property type="component" value="Unassembled WGS sequence"/>
</dbReference>
<evidence type="ECO:0000313" key="2">
    <source>
        <dbReference type="Proteomes" id="UP001180845"/>
    </source>
</evidence>
<name>A0AAE3ZCE8_9ACTN</name>
<accession>A0AAE3ZCE8</accession>
<organism evidence="1 2">
    <name type="scientific">Haloactinomyces albus</name>
    <dbReference type="NCBI Taxonomy" id="1352928"/>
    <lineage>
        <taxon>Bacteria</taxon>
        <taxon>Bacillati</taxon>
        <taxon>Actinomycetota</taxon>
        <taxon>Actinomycetes</taxon>
        <taxon>Actinopolysporales</taxon>
        <taxon>Actinopolysporaceae</taxon>
        <taxon>Haloactinomyces</taxon>
    </lineage>
</organism>
<dbReference type="CDD" id="cd00093">
    <property type="entry name" value="HTH_XRE"/>
    <property type="match status" value="1"/>
</dbReference>
<proteinExistence type="predicted"/>
<dbReference type="SUPFAM" id="SSF47413">
    <property type="entry name" value="lambda repressor-like DNA-binding domains"/>
    <property type="match status" value="1"/>
</dbReference>
<comment type="caution">
    <text evidence="1">The sequence shown here is derived from an EMBL/GenBank/DDBJ whole genome shotgun (WGS) entry which is preliminary data.</text>
</comment>
<keyword evidence="2" id="KW-1185">Reference proteome</keyword>
<gene>
    <name evidence="1" type="ORF">JOF55_002523</name>
</gene>
<dbReference type="InterPro" id="IPR010982">
    <property type="entry name" value="Lambda_DNA-bd_dom_sf"/>
</dbReference>
<dbReference type="Gene3D" id="1.10.260.40">
    <property type="entry name" value="lambda repressor-like DNA-binding domains"/>
    <property type="match status" value="1"/>
</dbReference>
<reference evidence="1" key="1">
    <citation type="submission" date="2023-07" db="EMBL/GenBank/DDBJ databases">
        <title>Sequencing the genomes of 1000 actinobacteria strains.</title>
        <authorList>
            <person name="Klenk H.-P."/>
        </authorList>
    </citation>
    <scope>NUCLEOTIDE SEQUENCE</scope>
    <source>
        <strain evidence="1">DSM 45977</strain>
    </source>
</reference>
<dbReference type="InterPro" id="IPR001387">
    <property type="entry name" value="Cro/C1-type_HTH"/>
</dbReference>
<dbReference type="AlphaFoldDB" id="A0AAE3ZCE8"/>
<dbReference type="EMBL" id="JAVDXW010000001">
    <property type="protein sequence ID" value="MDR7302342.1"/>
    <property type="molecule type" value="Genomic_DNA"/>
</dbReference>
<dbReference type="GO" id="GO:0003677">
    <property type="term" value="F:DNA binding"/>
    <property type="evidence" value="ECO:0007669"/>
    <property type="project" value="UniProtKB-KW"/>
</dbReference>
<keyword evidence="1" id="KW-0238">DNA-binding</keyword>